<dbReference type="GO" id="GO:0009272">
    <property type="term" value="P:fungal-type cell wall biogenesis"/>
    <property type="evidence" value="ECO:0007669"/>
    <property type="project" value="TreeGrafter"/>
</dbReference>
<dbReference type="Proteomes" id="UP000242254">
    <property type="component" value="Unassembled WGS sequence"/>
</dbReference>
<sequence>MKIYTAALLSTLASAVLAFENTVPCLMWSPKDYIKPVTEASNQLVISNTDATLRILSSLSSDICSAKVIALLDQPEVHSNDFTRYDNKHAFTQLKEHASQAHSRSDIEYVTGGVDVQAVAKKIATKCDAAIATLDASTISVDDFPEQTTPVVAIVPLPNTNNFEGNDALLGRFFRVLEQKVHDDYAIIYTSSSTKADEALTRRAPSNTNLPIFAKYQLFTPGIFMVLGVSILFLFIAGTGLTWLMGIQTPVRMEAVKQKKN</sequence>
<dbReference type="GeneID" id="35445805"/>
<dbReference type="GO" id="GO:0006078">
    <property type="term" value="P:(1-&gt;6)-beta-D-glucan biosynthetic process"/>
    <property type="evidence" value="ECO:0007669"/>
    <property type="project" value="TreeGrafter"/>
</dbReference>
<keyword evidence="7 10" id="KW-1133">Transmembrane helix</keyword>
<proteinExistence type="inferred from homology"/>
<keyword evidence="14" id="KW-1185">Reference proteome</keyword>
<keyword evidence="4 10" id="KW-0812">Transmembrane</keyword>
<dbReference type="InterPro" id="IPR046756">
    <property type="entry name" value="VAS1/VOA1_TM"/>
</dbReference>
<comment type="similarity">
    <text evidence="2">Belongs to the BIG1 family.</text>
</comment>
<name>A0A2G4SX54_RHIZD</name>
<reference evidence="13 14" key="1">
    <citation type="journal article" date="2016" name="Proc. Natl. Acad. Sci. U.S.A.">
        <title>Lipid metabolic changes in an early divergent fungus govern the establishment of a mutualistic symbiosis with endobacteria.</title>
        <authorList>
            <person name="Lastovetsky O.A."/>
            <person name="Gaspar M.L."/>
            <person name="Mondo S.J."/>
            <person name="LaButti K.M."/>
            <person name="Sandor L."/>
            <person name="Grigoriev I.V."/>
            <person name="Henry S.A."/>
            <person name="Pawlowska T.E."/>
        </authorList>
    </citation>
    <scope>NUCLEOTIDE SEQUENCE [LARGE SCALE GENOMIC DNA]</scope>
    <source>
        <strain evidence="13 14">ATCC 52813</strain>
    </source>
</reference>
<evidence type="ECO:0000256" key="9">
    <source>
        <dbReference type="ARBA" id="ARBA00023316"/>
    </source>
</evidence>
<accession>A0A2G4SX54</accession>
<evidence type="ECO:0000256" key="6">
    <source>
        <dbReference type="ARBA" id="ARBA00022824"/>
    </source>
</evidence>
<dbReference type="GO" id="GO:0071555">
    <property type="term" value="P:cell wall organization"/>
    <property type="evidence" value="ECO:0007669"/>
    <property type="project" value="UniProtKB-KW"/>
</dbReference>
<comment type="subcellular location">
    <subcellularLocation>
        <location evidence="1">Endoplasmic reticulum membrane</location>
        <topology evidence="1">Single-pass membrane protein</topology>
    </subcellularLocation>
</comment>
<feature type="domain" description="V-type proton ATPase subunit S1/VOA1 transmembrane" evidence="12">
    <location>
        <begin position="217"/>
        <end position="254"/>
    </location>
</feature>
<evidence type="ECO:0000256" key="4">
    <source>
        <dbReference type="ARBA" id="ARBA00022692"/>
    </source>
</evidence>
<dbReference type="EMBL" id="KZ303847">
    <property type="protein sequence ID" value="PHZ13325.1"/>
    <property type="molecule type" value="Genomic_DNA"/>
</dbReference>
<feature type="signal peptide" evidence="11">
    <location>
        <begin position="1"/>
        <end position="18"/>
    </location>
</feature>
<evidence type="ECO:0000256" key="10">
    <source>
        <dbReference type="SAM" id="Phobius"/>
    </source>
</evidence>
<evidence type="ECO:0000259" key="12">
    <source>
        <dbReference type="Pfam" id="PF20520"/>
    </source>
</evidence>
<evidence type="ECO:0000256" key="1">
    <source>
        <dbReference type="ARBA" id="ARBA00004389"/>
    </source>
</evidence>
<dbReference type="PANTHER" id="PTHR28285">
    <property type="entry name" value="PROTEIN BIG1"/>
    <property type="match status" value="1"/>
</dbReference>
<protein>
    <recommendedName>
        <fullName evidence="3">Protein BIG1</fullName>
    </recommendedName>
</protein>
<keyword evidence="5 11" id="KW-0732">Signal</keyword>
<feature type="chain" id="PRO_5013841595" description="Protein BIG1" evidence="11">
    <location>
        <begin position="19"/>
        <end position="261"/>
    </location>
</feature>
<gene>
    <name evidence="13" type="ORF">RHIMIDRAFT_312589</name>
</gene>
<evidence type="ECO:0000313" key="13">
    <source>
        <dbReference type="EMBL" id="PHZ13325.1"/>
    </source>
</evidence>
<evidence type="ECO:0000256" key="5">
    <source>
        <dbReference type="ARBA" id="ARBA00022729"/>
    </source>
</evidence>
<evidence type="ECO:0000256" key="2">
    <source>
        <dbReference type="ARBA" id="ARBA00008203"/>
    </source>
</evidence>
<dbReference type="STRING" id="1340429.A0A2G4SX54"/>
<evidence type="ECO:0000256" key="11">
    <source>
        <dbReference type="SAM" id="SignalP"/>
    </source>
</evidence>
<dbReference type="AlphaFoldDB" id="A0A2G4SX54"/>
<dbReference type="GO" id="GO:0005789">
    <property type="term" value="C:endoplasmic reticulum membrane"/>
    <property type="evidence" value="ECO:0007669"/>
    <property type="project" value="UniProtKB-SubCell"/>
</dbReference>
<evidence type="ECO:0000256" key="3">
    <source>
        <dbReference type="ARBA" id="ARBA00022089"/>
    </source>
</evidence>
<feature type="transmembrane region" description="Helical" evidence="10">
    <location>
        <begin position="218"/>
        <end position="244"/>
    </location>
</feature>
<evidence type="ECO:0000313" key="14">
    <source>
        <dbReference type="Proteomes" id="UP000242254"/>
    </source>
</evidence>
<dbReference type="RefSeq" id="XP_023467033.1">
    <property type="nucleotide sequence ID" value="XM_023614816.1"/>
</dbReference>
<evidence type="ECO:0000256" key="8">
    <source>
        <dbReference type="ARBA" id="ARBA00023136"/>
    </source>
</evidence>
<evidence type="ECO:0000256" key="7">
    <source>
        <dbReference type="ARBA" id="ARBA00022989"/>
    </source>
</evidence>
<organism evidence="13 14">
    <name type="scientific">Rhizopus microsporus ATCC 52813</name>
    <dbReference type="NCBI Taxonomy" id="1340429"/>
    <lineage>
        <taxon>Eukaryota</taxon>
        <taxon>Fungi</taxon>
        <taxon>Fungi incertae sedis</taxon>
        <taxon>Mucoromycota</taxon>
        <taxon>Mucoromycotina</taxon>
        <taxon>Mucoromycetes</taxon>
        <taxon>Mucorales</taxon>
        <taxon>Mucorineae</taxon>
        <taxon>Rhizopodaceae</taxon>
        <taxon>Rhizopus</taxon>
    </lineage>
</organism>
<dbReference type="PANTHER" id="PTHR28285:SF1">
    <property type="entry name" value="PROTEIN BIG1"/>
    <property type="match status" value="1"/>
</dbReference>
<dbReference type="Pfam" id="PF20520">
    <property type="entry name" value="Ac45-VOA1_TM"/>
    <property type="match status" value="1"/>
</dbReference>
<keyword evidence="9" id="KW-0961">Cell wall biogenesis/degradation</keyword>
<keyword evidence="6" id="KW-0256">Endoplasmic reticulum</keyword>
<dbReference type="InterPro" id="IPR037654">
    <property type="entry name" value="Big1"/>
</dbReference>
<keyword evidence="8 10" id="KW-0472">Membrane</keyword>